<dbReference type="Pfam" id="PF03109">
    <property type="entry name" value="ABC1"/>
    <property type="match status" value="1"/>
</dbReference>
<dbReference type="PANTHER" id="PTHR10566">
    <property type="entry name" value="CHAPERONE-ACTIVITY OF BC1 COMPLEX CABC1 -RELATED"/>
    <property type="match status" value="1"/>
</dbReference>
<comment type="similarity">
    <text evidence="1">Belongs to the protein kinase superfamily. ADCK protein kinase family.</text>
</comment>
<dbReference type="OrthoDB" id="427480at2759"/>
<dbReference type="PANTHER" id="PTHR10566:SF123">
    <property type="entry name" value="PROTEIN KINASE SUPERFAMILY PROTEIN"/>
    <property type="match status" value="1"/>
</dbReference>
<feature type="domain" description="ABC1 atypical kinase-like" evidence="3">
    <location>
        <begin position="244"/>
        <end position="461"/>
    </location>
</feature>
<comment type="caution">
    <text evidence="4">The sequence shown here is derived from an EMBL/GenBank/DDBJ whole genome shotgun (WGS) entry which is preliminary data.</text>
</comment>
<dbReference type="AlphaFoldDB" id="A0A9P1G9K6"/>
<gene>
    <name evidence="4" type="ORF">C1SCF055_LOCUS30958</name>
</gene>
<accession>A0A9P1G9K6</accession>
<name>A0A9P1G9K6_9DINO</name>
<keyword evidence="6" id="KW-1185">Reference proteome</keyword>
<dbReference type="SUPFAM" id="SSF56112">
    <property type="entry name" value="Protein kinase-like (PK-like)"/>
    <property type="match status" value="1"/>
</dbReference>
<dbReference type="EMBL" id="CAMXCT030003580">
    <property type="protein sequence ID" value="CAL4792526.1"/>
    <property type="molecule type" value="Genomic_DNA"/>
</dbReference>
<dbReference type="InterPro" id="IPR050154">
    <property type="entry name" value="UbiB_kinase"/>
</dbReference>
<dbReference type="Proteomes" id="UP001152797">
    <property type="component" value="Unassembled WGS sequence"/>
</dbReference>
<evidence type="ECO:0000313" key="5">
    <source>
        <dbReference type="EMBL" id="CAL4792526.1"/>
    </source>
</evidence>
<dbReference type="InterPro" id="IPR011009">
    <property type="entry name" value="Kinase-like_dom_sf"/>
</dbReference>
<dbReference type="EMBL" id="CAMXCT010003580">
    <property type="protein sequence ID" value="CAI4005214.1"/>
    <property type="molecule type" value="Genomic_DNA"/>
</dbReference>
<keyword evidence="2" id="KW-0472">Membrane</keyword>
<dbReference type="GO" id="GO:0016301">
    <property type="term" value="F:kinase activity"/>
    <property type="evidence" value="ECO:0007669"/>
    <property type="project" value="UniProtKB-KW"/>
</dbReference>
<reference evidence="4" key="1">
    <citation type="submission" date="2022-10" db="EMBL/GenBank/DDBJ databases">
        <authorList>
            <person name="Chen Y."/>
            <person name="Dougan E. K."/>
            <person name="Chan C."/>
            <person name="Rhodes N."/>
            <person name="Thang M."/>
        </authorList>
    </citation>
    <scope>NUCLEOTIDE SEQUENCE</scope>
</reference>
<keyword evidence="2" id="KW-0812">Transmembrane</keyword>
<evidence type="ECO:0000256" key="2">
    <source>
        <dbReference type="SAM" id="Phobius"/>
    </source>
</evidence>
<dbReference type="EMBL" id="CAMXCT020003580">
    <property type="protein sequence ID" value="CAL1158589.1"/>
    <property type="molecule type" value="Genomic_DNA"/>
</dbReference>
<dbReference type="CDD" id="cd05121">
    <property type="entry name" value="ABC1_ADCK3-like"/>
    <property type="match status" value="1"/>
</dbReference>
<sequence length="796" mass="89403">MEIWDPMGSTAAACFFKSWTPRTTQFGSPDVSPSRCMVKAAVKSPVSPLGKLLVLSLCVLLPWLARSTPFAAPRFRGTRLGQGRQGRQEDPLSRNALSPVIQAWQLQQERDREYDELLRGGFSKEKMFQFFRGRPHLILRRFYEIGQVLLPAWQVWTNPKEGTSRGEYLKGSLQRLGPVFVKVGQTLAQRPDIVGDDAAEVLKSLQSKTKPFPDEIAHRIILEDLNHTGPLAPGLCPEGFDCDGSPLFREISAETIASASLGQVYKAKTREGQQIALKVMRPGVARLVACDWVCWFLALKLQRLIFGSFNDFAKLADGVAGGVFLELDYHNEGRNMEDFVREHMWLGFVTAPAWVHAYTGPKGNCRVLATAWADGLDFSELPQHLRHRAVRLAAEACLVQLLITGFVHADPHEGNLKYMHDGRICFLDFGLMDRVSPRVMEGFADGIRSVVSQNWTALAQSMQQVEFVPDPVKRNLRPNSTRPLWVDSTFDEFVEALGQEVGGDADAQTRFGDMAAALKRLSNRYLMLTPDYVVLMTRTFVTLEGIAASYDPSFNIYTTALPITLRRLVSPSTKEARANLRNNVLTEKGELKWSELKELLKTTEQAPAEAAEGEEMTLLDAEDSNPSSSDSGFRPLEGLLGSSEGQCLRRMAYDIDLKALFNFLASRDARSLRKQVAIWLAGKLDLRHLASSSKSVEEPPVGSPEYEKLQKQRAQRDRRALRFILRSQWNRLHFRALPSLALAVLVFFLRVSGTALILILRRFLRRLRRGVVAVVKSPVSFFTWLGRRRDQQALTS</sequence>
<proteinExistence type="inferred from homology"/>
<keyword evidence="5" id="KW-0418">Kinase</keyword>
<reference evidence="5 6" key="2">
    <citation type="submission" date="2024-05" db="EMBL/GenBank/DDBJ databases">
        <authorList>
            <person name="Chen Y."/>
            <person name="Shah S."/>
            <person name="Dougan E. K."/>
            <person name="Thang M."/>
            <person name="Chan C."/>
        </authorList>
    </citation>
    <scope>NUCLEOTIDE SEQUENCE [LARGE SCALE GENOMIC DNA]</scope>
</reference>
<evidence type="ECO:0000256" key="1">
    <source>
        <dbReference type="ARBA" id="ARBA00009670"/>
    </source>
</evidence>
<evidence type="ECO:0000259" key="3">
    <source>
        <dbReference type="Pfam" id="PF03109"/>
    </source>
</evidence>
<organism evidence="4">
    <name type="scientific">Cladocopium goreaui</name>
    <dbReference type="NCBI Taxonomy" id="2562237"/>
    <lineage>
        <taxon>Eukaryota</taxon>
        <taxon>Sar</taxon>
        <taxon>Alveolata</taxon>
        <taxon>Dinophyceae</taxon>
        <taxon>Suessiales</taxon>
        <taxon>Symbiodiniaceae</taxon>
        <taxon>Cladocopium</taxon>
    </lineage>
</organism>
<keyword evidence="2" id="KW-1133">Transmembrane helix</keyword>
<keyword evidence="5" id="KW-0808">Transferase</keyword>
<dbReference type="InterPro" id="IPR004147">
    <property type="entry name" value="ABC1_dom"/>
</dbReference>
<protein>
    <submittedName>
        <fullName evidence="5">ABC1 atypical kinase-like domain-containing protein</fullName>
    </submittedName>
</protein>
<evidence type="ECO:0000313" key="6">
    <source>
        <dbReference type="Proteomes" id="UP001152797"/>
    </source>
</evidence>
<feature type="transmembrane region" description="Helical" evidence="2">
    <location>
        <begin position="740"/>
        <end position="760"/>
    </location>
</feature>
<evidence type="ECO:0000313" key="4">
    <source>
        <dbReference type="EMBL" id="CAI4005214.1"/>
    </source>
</evidence>